<dbReference type="EMBL" id="JALDAW010000011">
    <property type="protein sequence ID" value="MDY5167645.1"/>
    <property type="molecule type" value="Genomic_DNA"/>
</dbReference>
<protein>
    <recommendedName>
        <fullName evidence="4">DUF3298 domain-containing protein</fullName>
    </recommendedName>
</protein>
<feature type="chain" id="PRO_5044311590" description="DUF3298 domain-containing protein" evidence="1">
    <location>
        <begin position="19"/>
        <end position="700"/>
    </location>
</feature>
<dbReference type="Proteomes" id="UP001276902">
    <property type="component" value="Unassembled WGS sequence"/>
</dbReference>
<reference evidence="2" key="1">
    <citation type="submission" date="2022-03" db="EMBL/GenBank/DDBJ databases">
        <title>First case of bacteraemia caused by Dielma fastidiosa in a patient hospitalised with diverticulitis.</title>
        <authorList>
            <person name="Forman-Ankjaer B."/>
            <person name="Hvid-Jensen F."/>
            <person name="Kobel C.M."/>
            <person name="Greve T."/>
        </authorList>
    </citation>
    <scope>NUCLEOTIDE SEQUENCE</scope>
    <source>
        <strain evidence="2">AUH_DF_2021</strain>
    </source>
</reference>
<organism evidence="2 3">
    <name type="scientific">Dielma fastidiosa</name>
    <dbReference type="NCBI Taxonomy" id="1034346"/>
    <lineage>
        <taxon>Bacteria</taxon>
        <taxon>Bacillati</taxon>
        <taxon>Bacillota</taxon>
        <taxon>Erysipelotrichia</taxon>
        <taxon>Erysipelotrichales</taxon>
        <taxon>Erysipelotrichaceae</taxon>
        <taxon>Dielma</taxon>
    </lineage>
</organism>
<name>A0AB35ULL5_9FIRM</name>
<accession>A0AB35ULL5</accession>
<dbReference type="AlphaFoldDB" id="A0AB35ULL5"/>
<dbReference type="PROSITE" id="PS51257">
    <property type="entry name" value="PROKAR_LIPOPROTEIN"/>
    <property type="match status" value="1"/>
</dbReference>
<keyword evidence="1" id="KW-0732">Signal</keyword>
<comment type="caution">
    <text evidence="2">The sequence shown here is derived from an EMBL/GenBank/DDBJ whole genome shotgun (WGS) entry which is preliminary data.</text>
</comment>
<proteinExistence type="predicted"/>
<evidence type="ECO:0000313" key="3">
    <source>
        <dbReference type="Proteomes" id="UP001276902"/>
    </source>
</evidence>
<evidence type="ECO:0008006" key="4">
    <source>
        <dbReference type="Google" id="ProtNLM"/>
    </source>
</evidence>
<evidence type="ECO:0000313" key="2">
    <source>
        <dbReference type="EMBL" id="MDY5167645.1"/>
    </source>
</evidence>
<feature type="signal peptide" evidence="1">
    <location>
        <begin position="1"/>
        <end position="18"/>
    </location>
</feature>
<evidence type="ECO:0000256" key="1">
    <source>
        <dbReference type="SAM" id="SignalP"/>
    </source>
</evidence>
<gene>
    <name evidence="2" type="ORF">MQE39_05845</name>
</gene>
<sequence>MKRLKLLLVLLLSISLSACSEKAEDLEQLYYPFSGDTYPYPHAEVDNPDVLKDQPWNIQNLKKLKALPIYTYQSLSIDEMMKQAEAIETLLDLESKNVSKDLANDGNNFVTLSSDTHHLYFYETGSYSLLMHKPIYVTKRSCSEEELKNEAFITELAENFFHQNLETLIPFNDPVIHYDTYRTPRNFIIATATFYERAEDEQTIQLNEAYNTLTLSFNDVGLAGIDYHAPVNALVNDARLLSVDEAIEQLKAFDDENLMPDISEIYDGRLFYSNAFDLRETIPVYQIYYTNNDEPDTYYEMLAPAVALDKEYLHAIKPEDTKEITVDEAVEPLKNPLQIPLPDDLTVIKQVNDTPLSYTALEGVGAAGGPSFFYTEKQIEMLKNSRWNLTNFTDEALFPIYHKASLTHAQMQAIANAICDYFDVTIQSSQYYEPIDFHSDDYIYQRADRGNHTQKILNIDTKKFYLTINEHGTIWLRIHLAYSEPSDKPYSENPETGFSGYIDPQSDTVKNTAFYQREMMTVYEQLFKNLWQLDNPIADVQEASCSHINTNHEFYYWTKLYESRTDVSLSQQLFTASYQQLDFTFEEEGLSSVTYTPIFGTKVFDTPLLSVDDAISQFNKLSLLPPAIGPKPLEINEILTVTVGYNNGDYLYDTIPVYNIYYWQDEHIICSTIPAVTINPDQYYIAPDIMFELHIDQAFR</sequence>
<dbReference type="RefSeq" id="WP_320883297.1">
    <property type="nucleotide sequence ID" value="NZ_BAABZA010000001.1"/>
</dbReference>